<dbReference type="EMBL" id="NBSH01000001">
    <property type="protein sequence ID" value="ORX40853.1"/>
    <property type="molecule type" value="Genomic_DNA"/>
</dbReference>
<dbReference type="AlphaFoldDB" id="A0A1Y1US44"/>
<evidence type="ECO:0000256" key="1">
    <source>
        <dbReference type="SAM" id="MobiDB-lite"/>
    </source>
</evidence>
<name>A0A1Y1US44_9TREE</name>
<proteinExistence type="predicted"/>
<evidence type="ECO:0000313" key="2">
    <source>
        <dbReference type="EMBL" id="ORX40853.1"/>
    </source>
</evidence>
<reference evidence="2 3" key="1">
    <citation type="submission" date="2017-03" db="EMBL/GenBank/DDBJ databases">
        <title>Widespread Adenine N6-methylation of Active Genes in Fungi.</title>
        <authorList>
            <consortium name="DOE Joint Genome Institute"/>
            <person name="Mondo S.J."/>
            <person name="Dannebaum R.O."/>
            <person name="Kuo R.C."/>
            <person name="Louie K.B."/>
            <person name="Bewick A.J."/>
            <person name="Labutti K."/>
            <person name="Haridas S."/>
            <person name="Kuo A."/>
            <person name="Salamov A."/>
            <person name="Ahrendt S.R."/>
            <person name="Lau R."/>
            <person name="Bowen B.P."/>
            <person name="Lipzen A."/>
            <person name="Sullivan W."/>
            <person name="Andreopoulos W.B."/>
            <person name="Clum A."/>
            <person name="Lindquist E."/>
            <person name="Daum C."/>
            <person name="Northen T.R."/>
            <person name="Ramamoorthy G."/>
            <person name="Schmitz R.J."/>
            <person name="Gryganskyi A."/>
            <person name="Culley D."/>
            <person name="Magnuson J."/>
            <person name="James T.Y."/>
            <person name="O'Malley M.A."/>
            <person name="Stajich J.E."/>
            <person name="Spatafora J.W."/>
            <person name="Visel A."/>
            <person name="Grigoriev I.V."/>
        </authorList>
    </citation>
    <scope>NUCLEOTIDE SEQUENCE [LARGE SCALE GENOMIC DNA]</scope>
    <source>
        <strain evidence="2 3">NRRL Y-17943</strain>
    </source>
</reference>
<gene>
    <name evidence="2" type="ORF">BD324DRAFT_24324</name>
</gene>
<comment type="caution">
    <text evidence="2">The sequence shown here is derived from an EMBL/GenBank/DDBJ whole genome shotgun (WGS) entry which is preliminary data.</text>
</comment>
<keyword evidence="3" id="KW-1185">Reference proteome</keyword>
<organism evidence="2 3">
    <name type="scientific">Kockovaella imperatae</name>
    <dbReference type="NCBI Taxonomy" id="4999"/>
    <lineage>
        <taxon>Eukaryota</taxon>
        <taxon>Fungi</taxon>
        <taxon>Dikarya</taxon>
        <taxon>Basidiomycota</taxon>
        <taxon>Agaricomycotina</taxon>
        <taxon>Tremellomycetes</taxon>
        <taxon>Tremellales</taxon>
        <taxon>Cuniculitremaceae</taxon>
        <taxon>Kockovaella</taxon>
    </lineage>
</organism>
<dbReference type="RefSeq" id="XP_021874532.1">
    <property type="nucleotide sequence ID" value="XM_022012260.1"/>
</dbReference>
<feature type="region of interest" description="Disordered" evidence="1">
    <location>
        <begin position="86"/>
        <end position="112"/>
    </location>
</feature>
<evidence type="ECO:0000313" key="3">
    <source>
        <dbReference type="Proteomes" id="UP000193218"/>
    </source>
</evidence>
<dbReference type="Proteomes" id="UP000193218">
    <property type="component" value="Unassembled WGS sequence"/>
</dbReference>
<dbReference type="GeneID" id="33554068"/>
<protein>
    <submittedName>
        <fullName evidence="2">Uncharacterized protein</fullName>
    </submittedName>
</protein>
<dbReference type="InParanoid" id="A0A1Y1US44"/>
<accession>A0A1Y1US44</accession>
<sequence length="219" mass="23157">MDIFLPHIFHLLRLINKDQATPPAQKPELKMIRLTTLCALALALYGQSAQGLTFSRKLSRDSGAAANPLPGGTALKQASRAGIVKRQQQLARSDRLRPRTSGASTSPSYDYCPGFSSGPPKPHAVYMNVGAPTEGAYDDTVVSSLSDCIAYVDTTYGTQFFGAFNSAENPATCYVYEGSPGTSDYTSTGSFTLFAQKSCADNAINAGSSTTCCNAPTTA</sequence>